<accession>A0A558CRI2</accession>
<dbReference type="Pfam" id="PF00535">
    <property type="entry name" value="Glycos_transf_2"/>
    <property type="match status" value="1"/>
</dbReference>
<dbReference type="SUPFAM" id="SSF53448">
    <property type="entry name" value="Nucleotide-diphospho-sugar transferases"/>
    <property type="match status" value="1"/>
</dbReference>
<name>A0A558CRI2_9GAMM</name>
<reference evidence="2 3" key="1">
    <citation type="submission" date="2019-07" db="EMBL/GenBank/DDBJ databases">
        <title>The pathways for chlorine oxyanion respiration interact through the shared metabolite chlorate.</title>
        <authorList>
            <person name="Barnum T.P."/>
            <person name="Cheng Y."/>
            <person name="Hill K.A."/>
            <person name="Lucas L.N."/>
            <person name="Carlson H.K."/>
            <person name="Coates J.D."/>
        </authorList>
    </citation>
    <scope>NUCLEOTIDE SEQUENCE [LARGE SCALE GENOMIC DNA]</scope>
    <source>
        <strain evidence="2">BK-3</strain>
    </source>
</reference>
<sequence length="325" mass="37688">MSRNVGVVIPFYQTDKGILIRSITSVLEQTLFDRITVIIVDDESPVSARDEMTAFENRFSDQIQIIEQKNGGAGSARNTALDNMPDEVEFVAFLDSDDEWKPGHVANAIAALEYGYDFYFSDFFFSDYKDQTAFKRANKITPKDHKLLDSSNNIYEYVGNMHDQIIAKGNVIGTSNVVYRYNKFPALRFREEFYNGQDYLFWLDISDQTDRIVFSNNIECDCGKGINIYAGTGWGTEGSLRRLKNEIMVWTSVERFFDLNQYQKQANKKRLTKLREAIVRDILHRLRHKKPIQNKVLKEIITYDKGVIFQFIPILFSFIFNSQKS</sequence>
<dbReference type="EMBL" id="VMRY01000095">
    <property type="protein sequence ID" value="TVT51361.1"/>
    <property type="molecule type" value="Genomic_DNA"/>
</dbReference>
<proteinExistence type="predicted"/>
<dbReference type="CDD" id="cd00761">
    <property type="entry name" value="Glyco_tranf_GTA_type"/>
    <property type="match status" value="1"/>
</dbReference>
<dbReference type="InterPro" id="IPR001173">
    <property type="entry name" value="Glyco_trans_2-like"/>
</dbReference>
<comment type="caution">
    <text evidence="2">The sequence shown here is derived from an EMBL/GenBank/DDBJ whole genome shotgun (WGS) entry which is preliminary data.</text>
</comment>
<dbReference type="Proteomes" id="UP000317355">
    <property type="component" value="Unassembled WGS sequence"/>
</dbReference>
<evidence type="ECO:0000313" key="3">
    <source>
        <dbReference type="Proteomes" id="UP000317355"/>
    </source>
</evidence>
<gene>
    <name evidence="2" type="ORF">FHK82_15970</name>
</gene>
<dbReference type="InterPro" id="IPR050834">
    <property type="entry name" value="Glycosyltransf_2"/>
</dbReference>
<protein>
    <submittedName>
        <fullName evidence="2">Glycosyltransferase family 2 protein</fullName>
    </submittedName>
</protein>
<evidence type="ECO:0000259" key="1">
    <source>
        <dbReference type="Pfam" id="PF00535"/>
    </source>
</evidence>
<keyword evidence="2" id="KW-0808">Transferase</keyword>
<feature type="domain" description="Glycosyltransferase 2-like" evidence="1">
    <location>
        <begin position="7"/>
        <end position="138"/>
    </location>
</feature>
<dbReference type="PANTHER" id="PTHR43685:SF2">
    <property type="entry name" value="GLYCOSYLTRANSFERASE 2-LIKE DOMAIN-CONTAINING PROTEIN"/>
    <property type="match status" value="1"/>
</dbReference>
<dbReference type="InterPro" id="IPR029044">
    <property type="entry name" value="Nucleotide-diphossugar_trans"/>
</dbReference>
<dbReference type="PANTHER" id="PTHR43685">
    <property type="entry name" value="GLYCOSYLTRANSFERASE"/>
    <property type="match status" value="1"/>
</dbReference>
<dbReference type="Gene3D" id="3.90.550.10">
    <property type="entry name" value="Spore Coat Polysaccharide Biosynthesis Protein SpsA, Chain A"/>
    <property type="match status" value="1"/>
</dbReference>
<evidence type="ECO:0000313" key="2">
    <source>
        <dbReference type="EMBL" id="TVT51361.1"/>
    </source>
</evidence>
<dbReference type="AlphaFoldDB" id="A0A558CRI2"/>
<dbReference type="GO" id="GO:0016740">
    <property type="term" value="F:transferase activity"/>
    <property type="evidence" value="ECO:0007669"/>
    <property type="project" value="UniProtKB-KW"/>
</dbReference>
<organism evidence="2 3">
    <name type="scientific">Sedimenticola thiotaurini</name>
    <dbReference type="NCBI Taxonomy" id="1543721"/>
    <lineage>
        <taxon>Bacteria</taxon>
        <taxon>Pseudomonadati</taxon>
        <taxon>Pseudomonadota</taxon>
        <taxon>Gammaproteobacteria</taxon>
        <taxon>Chromatiales</taxon>
        <taxon>Sedimenticolaceae</taxon>
        <taxon>Sedimenticola</taxon>
    </lineage>
</organism>